<comment type="caution">
    <text evidence="2">The sequence shown here is derived from an EMBL/GenBank/DDBJ whole genome shotgun (WGS) entry which is preliminary data.</text>
</comment>
<dbReference type="EMBL" id="PYFQ01000001">
    <property type="protein sequence ID" value="PSK41123.1"/>
    <property type="molecule type" value="Genomic_DNA"/>
</dbReference>
<gene>
    <name evidence="2" type="ORF">C7M61_000795</name>
</gene>
<evidence type="ECO:0000256" key="1">
    <source>
        <dbReference type="SAM" id="MobiDB-lite"/>
    </source>
</evidence>
<accession>A0A2P7YYT5</accession>
<sequence length="183" mass="20704">MFCNSFPGCPTYDQFESILVLRDNEQKMEDLRKRISEAKQENVRLQRELAQTRPHRSKAALGEPGRTSYSKPRQQKAPLRRSLYPTPTRKKVTVAHDDTTTSESFVDTPSNKAITSSKIPQPSLQSGTGPNLDQPPRYMRGLFDKTLSTNVGSGVHRKSDKLSSTASAHQRRRPAVKQRPPFR</sequence>
<protein>
    <submittedName>
        <fullName evidence="2">Uncharacterized protein</fullName>
    </submittedName>
</protein>
<dbReference type="STRING" id="418784.A0A2P7YYT5"/>
<name>A0A2P7YYT5_9ASCO</name>
<feature type="region of interest" description="Disordered" evidence="1">
    <location>
        <begin position="46"/>
        <end position="183"/>
    </location>
</feature>
<dbReference type="GeneID" id="36564187"/>
<evidence type="ECO:0000313" key="3">
    <source>
        <dbReference type="Proteomes" id="UP000241107"/>
    </source>
</evidence>
<dbReference type="AlphaFoldDB" id="A0A2P7YYT5"/>
<proteinExistence type="predicted"/>
<dbReference type="Proteomes" id="UP000241107">
    <property type="component" value="Unassembled WGS sequence"/>
</dbReference>
<feature type="compositionally biased region" description="Basic residues" evidence="1">
    <location>
        <begin position="169"/>
        <end position="183"/>
    </location>
</feature>
<feature type="compositionally biased region" description="Polar residues" evidence="1">
    <location>
        <begin position="101"/>
        <end position="131"/>
    </location>
</feature>
<organism evidence="2 3">
    <name type="scientific">Candidozyma pseudohaemuli</name>
    <dbReference type="NCBI Taxonomy" id="418784"/>
    <lineage>
        <taxon>Eukaryota</taxon>
        <taxon>Fungi</taxon>
        <taxon>Dikarya</taxon>
        <taxon>Ascomycota</taxon>
        <taxon>Saccharomycotina</taxon>
        <taxon>Pichiomycetes</taxon>
        <taxon>Metschnikowiaceae</taxon>
        <taxon>Candidozyma</taxon>
    </lineage>
</organism>
<evidence type="ECO:0000313" key="2">
    <source>
        <dbReference type="EMBL" id="PSK41123.1"/>
    </source>
</evidence>
<reference evidence="2 3" key="1">
    <citation type="submission" date="2018-03" db="EMBL/GenBank/DDBJ databases">
        <title>Candida pseudohaemulonii genome assembly and annotation.</title>
        <authorList>
            <person name="Munoz J.F."/>
            <person name="Gade L.G."/>
            <person name="Chow N.A."/>
            <person name="Litvintseva A.P."/>
            <person name="Loparev V.N."/>
            <person name="Cuomo C.A."/>
        </authorList>
    </citation>
    <scope>NUCLEOTIDE SEQUENCE [LARGE SCALE GENOMIC DNA]</scope>
    <source>
        <strain evidence="2 3">B12108</strain>
    </source>
</reference>
<dbReference type="VEuPathDB" id="FungiDB:C7M61_000795"/>
<keyword evidence="3" id="KW-1185">Reference proteome</keyword>
<dbReference type="RefSeq" id="XP_024715822.1">
    <property type="nucleotide sequence ID" value="XM_024856223.1"/>
</dbReference>
<dbReference type="OrthoDB" id="5586015at2759"/>